<dbReference type="SUPFAM" id="SSF52743">
    <property type="entry name" value="Subtilisin-like"/>
    <property type="match status" value="1"/>
</dbReference>
<evidence type="ECO:0000256" key="3">
    <source>
        <dbReference type="ARBA" id="ARBA00022801"/>
    </source>
</evidence>
<dbReference type="Proteomes" id="UP000321935">
    <property type="component" value="Unassembled WGS sequence"/>
</dbReference>
<comment type="caution">
    <text evidence="7">The sequence shown here is derived from an EMBL/GenBank/DDBJ whole genome shotgun (WGS) entry which is preliminary data.</text>
</comment>
<evidence type="ECO:0000313" key="8">
    <source>
        <dbReference type="Proteomes" id="UP000321935"/>
    </source>
</evidence>
<feature type="active site" description="Charge relay system" evidence="5">
    <location>
        <position position="417"/>
    </location>
</feature>
<dbReference type="InterPro" id="IPR050131">
    <property type="entry name" value="Peptidase_S8_subtilisin-like"/>
</dbReference>
<gene>
    <name evidence="7" type="ORF">ESV85_18305</name>
</gene>
<proteinExistence type="inferred from homology"/>
<protein>
    <submittedName>
        <fullName evidence="7">S8/S53 family peptidase</fullName>
    </submittedName>
</protein>
<name>A0A5C7AC59_9BACT</name>
<dbReference type="PROSITE" id="PS51257">
    <property type="entry name" value="PROKAR_LIPOPROTEIN"/>
    <property type="match status" value="1"/>
</dbReference>
<evidence type="ECO:0000256" key="2">
    <source>
        <dbReference type="ARBA" id="ARBA00022670"/>
    </source>
</evidence>
<dbReference type="Gene3D" id="3.40.50.200">
    <property type="entry name" value="Peptidase S8/S53 domain"/>
    <property type="match status" value="1"/>
</dbReference>
<dbReference type="InterPro" id="IPR000209">
    <property type="entry name" value="Peptidase_S8/S53_dom"/>
</dbReference>
<reference evidence="7 8" key="1">
    <citation type="submission" date="2019-08" db="EMBL/GenBank/DDBJ databases">
        <title>Genomes sequence of Algoriphagus aquimarinus ACAM450.</title>
        <authorList>
            <person name="Bowman J.P."/>
        </authorList>
    </citation>
    <scope>NUCLEOTIDE SEQUENCE [LARGE SCALE GENOMIC DNA]</scope>
    <source>
        <strain evidence="7 8">ACAM 450</strain>
    </source>
</reference>
<dbReference type="CDD" id="cd00306">
    <property type="entry name" value="Peptidases_S8_S53"/>
    <property type="match status" value="1"/>
</dbReference>
<dbReference type="PANTHER" id="PTHR43806:SF11">
    <property type="entry name" value="CEREVISIN-RELATED"/>
    <property type="match status" value="1"/>
</dbReference>
<feature type="active site" description="Charge relay system" evidence="5">
    <location>
        <position position="231"/>
    </location>
</feature>
<dbReference type="RefSeq" id="WP_146920173.1">
    <property type="nucleotide sequence ID" value="NZ_VORW01000019.1"/>
</dbReference>
<dbReference type="InterPro" id="IPR015500">
    <property type="entry name" value="Peptidase_S8_subtilisin-rel"/>
</dbReference>
<dbReference type="Pfam" id="PF00082">
    <property type="entry name" value="Peptidase_S8"/>
    <property type="match status" value="1"/>
</dbReference>
<accession>A0A5C7AC59</accession>
<feature type="active site" description="Charge relay system" evidence="5">
    <location>
        <position position="193"/>
    </location>
</feature>
<dbReference type="EMBL" id="VORW01000019">
    <property type="protein sequence ID" value="TXE05168.1"/>
    <property type="molecule type" value="Genomic_DNA"/>
</dbReference>
<dbReference type="OrthoDB" id="9798386at2"/>
<keyword evidence="4 5" id="KW-0720">Serine protease</keyword>
<feature type="domain" description="Peptidase S8/S53" evidence="6">
    <location>
        <begin position="189"/>
        <end position="427"/>
    </location>
</feature>
<evidence type="ECO:0000313" key="7">
    <source>
        <dbReference type="EMBL" id="TXE05168.1"/>
    </source>
</evidence>
<evidence type="ECO:0000256" key="5">
    <source>
        <dbReference type="PROSITE-ProRule" id="PRU01240"/>
    </source>
</evidence>
<dbReference type="GO" id="GO:0004252">
    <property type="term" value="F:serine-type endopeptidase activity"/>
    <property type="evidence" value="ECO:0007669"/>
    <property type="project" value="UniProtKB-UniRule"/>
</dbReference>
<dbReference type="PRINTS" id="PR00723">
    <property type="entry name" value="SUBTILISIN"/>
</dbReference>
<dbReference type="PROSITE" id="PS51892">
    <property type="entry name" value="SUBTILASE"/>
    <property type="match status" value="1"/>
</dbReference>
<dbReference type="AlphaFoldDB" id="A0A5C7AC59"/>
<evidence type="ECO:0000256" key="4">
    <source>
        <dbReference type="ARBA" id="ARBA00022825"/>
    </source>
</evidence>
<dbReference type="PROSITE" id="PS00136">
    <property type="entry name" value="SUBTILASE_ASP"/>
    <property type="match status" value="1"/>
</dbReference>
<organism evidence="7 8">
    <name type="scientific">Algoriphagus aquimarinus</name>
    <dbReference type="NCBI Taxonomy" id="237018"/>
    <lineage>
        <taxon>Bacteria</taxon>
        <taxon>Pseudomonadati</taxon>
        <taxon>Bacteroidota</taxon>
        <taxon>Cytophagia</taxon>
        <taxon>Cytophagales</taxon>
        <taxon>Cyclobacteriaceae</taxon>
        <taxon>Algoriphagus</taxon>
    </lineage>
</organism>
<dbReference type="InterPro" id="IPR023827">
    <property type="entry name" value="Peptidase_S8_Asp-AS"/>
</dbReference>
<evidence type="ECO:0000259" key="6">
    <source>
        <dbReference type="Pfam" id="PF00082"/>
    </source>
</evidence>
<comment type="similarity">
    <text evidence="1 5">Belongs to the peptidase S8 family.</text>
</comment>
<evidence type="ECO:0000256" key="1">
    <source>
        <dbReference type="ARBA" id="ARBA00011073"/>
    </source>
</evidence>
<keyword evidence="3 5" id="KW-0378">Hydrolase</keyword>
<keyword evidence="2 5" id="KW-0645">Protease</keyword>
<dbReference type="InterPro" id="IPR036852">
    <property type="entry name" value="Peptidase_S8/S53_dom_sf"/>
</dbReference>
<dbReference type="GO" id="GO:0006508">
    <property type="term" value="P:proteolysis"/>
    <property type="evidence" value="ECO:0007669"/>
    <property type="project" value="UniProtKB-KW"/>
</dbReference>
<dbReference type="PANTHER" id="PTHR43806">
    <property type="entry name" value="PEPTIDASE S8"/>
    <property type="match status" value="1"/>
</dbReference>
<sequence length="459" mass="50009">MKNLFSFLVIGFIFISCNPDKTSSESESVWPGSLEKEVYNIELEFDESSGFVPLKNNPNCKNGLDGKACQSDALELRNSVLEIIKKIDDSIQVDTMHIRVYLDVSVYLDGLTPLQYLKIEDNAIVHHYVVSQPFEIQARRPIMQTDYIQQARRPIMQEQFRYDSLSKTSMMVKEIGGGQPGSSNPTHRVWIVDSGIDSTHQDLNFGQSEAALSFDFSIGNSKNPFEDGYGHGTFLAGAIGGLASSKPIFAEGYGINGVFPLAKMVSIKIFNETGRTNSGRVTSALSYIFSSAKSGDVVNLSWGLNISSGDCEANQYKKIYEWIDKLAIKGVYVVMSAGNEEQESLTNFPGCIDLASQPASVKSKIFTIGSVEVPISGSYYYSFFSNYGRPSIDYLTPGEDIFTTAPGGKYVLVSGTSLSAAIFSGILYHNSGVGTLAIIKRGAVPGGTNPDYPIAKVGN</sequence>